<reference evidence="1" key="3">
    <citation type="submission" date="2020-06" db="EMBL/GenBank/DDBJ databases">
        <title>Helianthus annuus Genome sequencing and assembly Release 2.</title>
        <authorList>
            <person name="Gouzy J."/>
            <person name="Langlade N."/>
            <person name="Munos S."/>
        </authorList>
    </citation>
    <scope>NUCLEOTIDE SEQUENCE</scope>
    <source>
        <tissue evidence="1">Leaves</tissue>
    </source>
</reference>
<evidence type="ECO:0000313" key="2">
    <source>
        <dbReference type="EMBL" id="OTG18188.1"/>
    </source>
</evidence>
<keyword evidence="3" id="KW-1185">Reference proteome</keyword>
<dbReference type="AlphaFoldDB" id="A0A251U4B2"/>
<proteinExistence type="predicted"/>
<dbReference type="Gramene" id="mRNA:HanXRQr2_Chr08g0332931">
    <property type="protein sequence ID" value="mRNA:HanXRQr2_Chr08g0332931"/>
    <property type="gene ID" value="HanXRQr2_Chr08g0332931"/>
</dbReference>
<accession>A0A251U4B2</accession>
<dbReference type="Proteomes" id="UP000215914">
    <property type="component" value="Chromosome 8"/>
</dbReference>
<dbReference type="InParanoid" id="A0A251U4B2"/>
<protein>
    <submittedName>
        <fullName evidence="2">Uncharacterized protein</fullName>
    </submittedName>
</protein>
<name>A0A251U4B2_HELAN</name>
<evidence type="ECO:0000313" key="1">
    <source>
        <dbReference type="EMBL" id="KAF5794859.1"/>
    </source>
</evidence>
<dbReference type="EMBL" id="CM007897">
    <property type="protein sequence ID" value="OTG18188.1"/>
    <property type="molecule type" value="Genomic_DNA"/>
</dbReference>
<dbReference type="EMBL" id="MNCJ02000323">
    <property type="protein sequence ID" value="KAF5794859.1"/>
    <property type="molecule type" value="Genomic_DNA"/>
</dbReference>
<reference evidence="1 3" key="1">
    <citation type="journal article" date="2017" name="Nature">
        <title>The sunflower genome provides insights into oil metabolism, flowering and Asterid evolution.</title>
        <authorList>
            <person name="Badouin H."/>
            <person name="Gouzy J."/>
            <person name="Grassa C.J."/>
            <person name="Murat F."/>
            <person name="Staton S.E."/>
            <person name="Cottret L."/>
            <person name="Lelandais-Briere C."/>
            <person name="Owens G.L."/>
            <person name="Carrere S."/>
            <person name="Mayjonade B."/>
            <person name="Legrand L."/>
            <person name="Gill N."/>
            <person name="Kane N.C."/>
            <person name="Bowers J.E."/>
            <person name="Hubner S."/>
            <person name="Bellec A."/>
            <person name="Berard A."/>
            <person name="Berges H."/>
            <person name="Blanchet N."/>
            <person name="Boniface M.C."/>
            <person name="Brunel D."/>
            <person name="Catrice O."/>
            <person name="Chaidir N."/>
            <person name="Claudel C."/>
            <person name="Donnadieu C."/>
            <person name="Faraut T."/>
            <person name="Fievet G."/>
            <person name="Helmstetter N."/>
            <person name="King M."/>
            <person name="Knapp S.J."/>
            <person name="Lai Z."/>
            <person name="Le Paslier M.C."/>
            <person name="Lippi Y."/>
            <person name="Lorenzon L."/>
            <person name="Mandel J.R."/>
            <person name="Marage G."/>
            <person name="Marchand G."/>
            <person name="Marquand E."/>
            <person name="Bret-Mestries E."/>
            <person name="Morien E."/>
            <person name="Nambeesan S."/>
            <person name="Nguyen T."/>
            <person name="Pegot-Espagnet P."/>
            <person name="Pouilly N."/>
            <person name="Raftis F."/>
            <person name="Sallet E."/>
            <person name="Schiex T."/>
            <person name="Thomas J."/>
            <person name="Vandecasteele C."/>
            <person name="Vares D."/>
            <person name="Vear F."/>
            <person name="Vautrin S."/>
            <person name="Crespi M."/>
            <person name="Mangin B."/>
            <person name="Burke J.M."/>
            <person name="Salse J."/>
            <person name="Munos S."/>
            <person name="Vincourt P."/>
            <person name="Rieseberg L.H."/>
            <person name="Langlade N.B."/>
        </authorList>
    </citation>
    <scope>NUCLEOTIDE SEQUENCE [LARGE SCALE GENOMIC DNA]</scope>
    <source>
        <strain evidence="3">cv. SF193</strain>
        <tissue evidence="1">Leaves</tissue>
    </source>
</reference>
<organism evidence="2 3">
    <name type="scientific">Helianthus annuus</name>
    <name type="common">Common sunflower</name>
    <dbReference type="NCBI Taxonomy" id="4232"/>
    <lineage>
        <taxon>Eukaryota</taxon>
        <taxon>Viridiplantae</taxon>
        <taxon>Streptophyta</taxon>
        <taxon>Embryophyta</taxon>
        <taxon>Tracheophyta</taxon>
        <taxon>Spermatophyta</taxon>
        <taxon>Magnoliopsida</taxon>
        <taxon>eudicotyledons</taxon>
        <taxon>Gunneridae</taxon>
        <taxon>Pentapetalae</taxon>
        <taxon>asterids</taxon>
        <taxon>campanulids</taxon>
        <taxon>Asterales</taxon>
        <taxon>Asteraceae</taxon>
        <taxon>Asteroideae</taxon>
        <taxon>Heliantheae alliance</taxon>
        <taxon>Heliantheae</taxon>
        <taxon>Helianthus</taxon>
    </lineage>
</organism>
<evidence type="ECO:0000313" key="3">
    <source>
        <dbReference type="Proteomes" id="UP000215914"/>
    </source>
</evidence>
<reference evidence="2" key="2">
    <citation type="submission" date="2017-02" db="EMBL/GenBank/DDBJ databases">
        <title>Sunflower complete genome.</title>
        <authorList>
            <person name="Langlade N."/>
            <person name="Munos S."/>
        </authorList>
    </citation>
    <scope>NUCLEOTIDE SEQUENCE [LARGE SCALE GENOMIC DNA]</scope>
    <source>
        <tissue evidence="2">Leaves</tissue>
    </source>
</reference>
<sequence>MNVETAVHANKSFSYLTIFKNHNGLTSDSEASIKRRYGPVQSFTSYTKEFYKVKIDG</sequence>
<gene>
    <name evidence="2" type="ORF">HannXRQ_Chr08g0220371</name>
    <name evidence="1" type="ORF">HanXRQr2_Chr08g0332931</name>
</gene>